<dbReference type="AlphaFoldDB" id="A0A4U5TPV4"/>
<protein>
    <submittedName>
        <fullName evidence="1">DUF2891 domain-containing protein</fullName>
    </submittedName>
</protein>
<proteinExistence type="predicted"/>
<dbReference type="EMBL" id="SWMU01000003">
    <property type="protein sequence ID" value="TKS56179.1"/>
    <property type="molecule type" value="Genomic_DNA"/>
</dbReference>
<dbReference type="Pfam" id="PF11199">
    <property type="entry name" value="DUF2891"/>
    <property type="match status" value="1"/>
</dbReference>
<name>A0A4U5TPV4_9FLAO</name>
<accession>A0A4U5TPV4</accession>
<sequence>MKNIYVLLTVFSLWACQSSQKNEDIVKQQIQKVKVNFEVASKLIELPLKCSTQEFPNKLGQVIGDSTDLKRPRQLHPAFYGCFDWHSAVHGHWSMVELLKLYPDLKQADSIKNILKSNLKQENIAKEVEYFQKDINRGYERMYGWAWLFKLSQSLYKWDDPLGKDLYQNLKPLTDELEQKFKIFIPKLIYPIRVGEHTNTAFALNLMYEYAESLNKTDFQNQIKQAAIRFYENDQYCPLSWEPSGYDFLSPCLEEAVLMKKILGQDTYKTWIKQFLPQLKSDNFKLEVAKVSDRSDGKLVHLDGLNFSRAWNLFKLSKVEGFSHLKPIAAKHFNAAYPNLIGDSYEGGHWLASFAVYAYLAK</sequence>
<evidence type="ECO:0000313" key="2">
    <source>
        <dbReference type="Proteomes" id="UP000306552"/>
    </source>
</evidence>
<comment type="caution">
    <text evidence="1">The sequence shown here is derived from an EMBL/GenBank/DDBJ whole genome shotgun (WGS) entry which is preliminary data.</text>
</comment>
<keyword evidence="2" id="KW-1185">Reference proteome</keyword>
<dbReference type="OrthoDB" id="9779797at2"/>
<gene>
    <name evidence="1" type="ORF">FCN74_09200</name>
</gene>
<reference evidence="1 2" key="1">
    <citation type="submission" date="2019-04" db="EMBL/GenBank/DDBJ databases">
        <title>Psychroflexus halotolerans sp. nov., isolated from a marine solar saltern.</title>
        <authorList>
            <person name="Feng X."/>
        </authorList>
    </citation>
    <scope>NUCLEOTIDE SEQUENCE [LARGE SCALE GENOMIC DNA]</scope>
    <source>
        <strain evidence="1 2">WDS2C27</strain>
    </source>
</reference>
<dbReference type="Proteomes" id="UP000306552">
    <property type="component" value="Unassembled WGS sequence"/>
</dbReference>
<dbReference type="RefSeq" id="WP_138932297.1">
    <property type="nucleotide sequence ID" value="NZ_SWMU01000003.1"/>
</dbReference>
<organism evidence="1 2">
    <name type="scientific">Mesohalobacter halotolerans</name>
    <dbReference type="NCBI Taxonomy" id="1883405"/>
    <lineage>
        <taxon>Bacteria</taxon>
        <taxon>Pseudomonadati</taxon>
        <taxon>Bacteroidota</taxon>
        <taxon>Flavobacteriia</taxon>
        <taxon>Flavobacteriales</taxon>
        <taxon>Flavobacteriaceae</taxon>
        <taxon>Mesohalobacter</taxon>
    </lineage>
</organism>
<dbReference type="InterPro" id="IPR021365">
    <property type="entry name" value="DUF2891"/>
</dbReference>
<evidence type="ECO:0000313" key="1">
    <source>
        <dbReference type="EMBL" id="TKS56179.1"/>
    </source>
</evidence>